<evidence type="ECO:0000313" key="1">
    <source>
        <dbReference type="EMBL" id="SJM89854.1"/>
    </source>
</evidence>
<evidence type="ECO:0000313" key="2">
    <source>
        <dbReference type="Proteomes" id="UP000195667"/>
    </source>
</evidence>
<dbReference type="Proteomes" id="UP000195667">
    <property type="component" value="Unassembled WGS sequence"/>
</dbReference>
<keyword evidence="2" id="KW-1185">Reference proteome</keyword>
<name>A0A1R4H0V0_9GAMM</name>
<dbReference type="AlphaFoldDB" id="A0A1R4H0V0"/>
<proteinExistence type="predicted"/>
<reference evidence="2" key="1">
    <citation type="submission" date="2017-02" db="EMBL/GenBank/DDBJ databases">
        <authorList>
            <person name="Daims H."/>
        </authorList>
    </citation>
    <scope>NUCLEOTIDE SEQUENCE [LARGE SCALE GENOMIC DNA]</scope>
</reference>
<gene>
    <name evidence="1" type="ORF">CRENPOLYSF1_1230028</name>
</gene>
<accession>A0A1R4H0V0</accession>
<dbReference type="OrthoDB" id="5565142at2"/>
<dbReference type="EMBL" id="FUKI01000028">
    <property type="protein sequence ID" value="SJM89854.1"/>
    <property type="molecule type" value="Genomic_DNA"/>
</dbReference>
<protein>
    <recommendedName>
        <fullName evidence="3">PilZ domain-containing protein</fullName>
    </recommendedName>
</protein>
<sequence>MFRYCPIAMSRPLPFAVNDMDFLRWFKSLNLEDEVQSCEQLLHILLTLNKTPVAGKTRLLILEKIAPVLFQLTARITTQPVINQNLHPFDADENTVYDFSIWSCVELANSYKMLSMEEAFKKNTYYSQQQKSLLITHGLQALSKALLYMSQLYNRPYANFWSDCYHFYRLAHHKETIKYSGESITNAFKHVLVFYLSHTNQFSPQEMRVVYALLGQYSIHAKLLKNVPEKKFRGTPWVHLRRDLPPSNPTDDVDKDDPYVLYTAAVDVASKVLEAAYDKELEHSYLDQLMLLRLAKALTSNTQRKHERVPVNTPCMALINFEHLIDYLRNQALENAYTANAKGYIDLKATGALHRITANIGAGYNRQPTTPPELSAIFNTTRPADTHVKLIDKSKNGCGVLWPNKRIKPKVGNIIGLQQKSLNIGFIRWLSQSEESDTKIGVELLGINAQAIKISNAGQPDTEIDAIYLPREDSNRQPESVLVLNNGFHPDEYIFIKKEHSNNRYRQMRQLHSTEFLNRYQIIQVN</sequence>
<evidence type="ECO:0008006" key="3">
    <source>
        <dbReference type="Google" id="ProtNLM"/>
    </source>
</evidence>
<organism evidence="1 2">
    <name type="scientific">Crenothrix polyspora</name>
    <dbReference type="NCBI Taxonomy" id="360316"/>
    <lineage>
        <taxon>Bacteria</taxon>
        <taxon>Pseudomonadati</taxon>
        <taxon>Pseudomonadota</taxon>
        <taxon>Gammaproteobacteria</taxon>
        <taxon>Methylococcales</taxon>
        <taxon>Crenotrichaceae</taxon>
        <taxon>Crenothrix</taxon>
    </lineage>
</organism>